<keyword evidence="2" id="KW-0238">DNA-binding</keyword>
<sequence length="146" mass="15909">MSIIEQRSPMDGAEVAVEVRSLQRGKYVRGRVLHRLGALHLGVGQVGAAGRLVNISRPVANGASVALPPSPVSSHSKALNSDIIERQRRSMGKAEEFIAADMQFHTRIAQITGNPILIAVSEAMLAWLMTYYTDILIWTGKEKFTG</sequence>
<evidence type="ECO:0000256" key="2">
    <source>
        <dbReference type="ARBA" id="ARBA00023125"/>
    </source>
</evidence>
<reference evidence="5 6" key="1">
    <citation type="submission" date="2020-08" db="EMBL/GenBank/DDBJ databases">
        <title>The Agave Microbiome: Exploring the role of microbial communities in plant adaptations to desert environments.</title>
        <authorList>
            <person name="Partida-Martinez L.P."/>
        </authorList>
    </citation>
    <scope>NUCLEOTIDE SEQUENCE [LARGE SCALE GENOMIC DNA]</scope>
    <source>
        <strain evidence="5 6">AS3.12</strain>
    </source>
</reference>
<dbReference type="SUPFAM" id="SSF48008">
    <property type="entry name" value="GntR ligand-binding domain-like"/>
    <property type="match status" value="1"/>
</dbReference>
<dbReference type="Gene3D" id="1.20.120.530">
    <property type="entry name" value="GntR ligand-binding domain-like"/>
    <property type="match status" value="1"/>
</dbReference>
<evidence type="ECO:0000256" key="1">
    <source>
        <dbReference type="ARBA" id="ARBA00023015"/>
    </source>
</evidence>
<name>A0A7X0JPM8_9HYPH</name>
<gene>
    <name evidence="5" type="ORF">F4695_004211</name>
</gene>
<evidence type="ECO:0000259" key="4">
    <source>
        <dbReference type="Pfam" id="PF07729"/>
    </source>
</evidence>
<dbReference type="GO" id="GO:0003677">
    <property type="term" value="F:DNA binding"/>
    <property type="evidence" value="ECO:0007669"/>
    <property type="project" value="UniProtKB-KW"/>
</dbReference>
<proteinExistence type="predicted"/>
<feature type="domain" description="GntR C-terminal" evidence="4">
    <location>
        <begin position="83"/>
        <end position="131"/>
    </location>
</feature>
<keyword evidence="3" id="KW-0804">Transcription</keyword>
<evidence type="ECO:0000256" key="3">
    <source>
        <dbReference type="ARBA" id="ARBA00023163"/>
    </source>
</evidence>
<keyword evidence="1" id="KW-0805">Transcription regulation</keyword>
<accession>A0A7X0JPM8</accession>
<dbReference type="Proteomes" id="UP000585437">
    <property type="component" value="Unassembled WGS sequence"/>
</dbReference>
<keyword evidence="6" id="KW-1185">Reference proteome</keyword>
<comment type="caution">
    <text evidence="5">The sequence shown here is derived from an EMBL/GenBank/DDBJ whole genome shotgun (WGS) entry which is preliminary data.</text>
</comment>
<evidence type="ECO:0000313" key="5">
    <source>
        <dbReference type="EMBL" id="MBB6510819.1"/>
    </source>
</evidence>
<dbReference type="AlphaFoldDB" id="A0A7X0JPM8"/>
<dbReference type="InterPro" id="IPR011711">
    <property type="entry name" value="GntR_C"/>
</dbReference>
<evidence type="ECO:0000313" key="6">
    <source>
        <dbReference type="Proteomes" id="UP000585437"/>
    </source>
</evidence>
<organism evidence="5 6">
    <name type="scientific">Rhizobium soli</name>
    <dbReference type="NCBI Taxonomy" id="424798"/>
    <lineage>
        <taxon>Bacteria</taxon>
        <taxon>Pseudomonadati</taxon>
        <taxon>Pseudomonadota</taxon>
        <taxon>Alphaproteobacteria</taxon>
        <taxon>Hyphomicrobiales</taxon>
        <taxon>Rhizobiaceae</taxon>
        <taxon>Rhizobium/Agrobacterium group</taxon>
        <taxon>Rhizobium</taxon>
    </lineage>
</organism>
<dbReference type="Pfam" id="PF07729">
    <property type="entry name" value="FCD"/>
    <property type="match status" value="1"/>
</dbReference>
<dbReference type="EMBL" id="JACHBU010000011">
    <property type="protein sequence ID" value="MBB6510819.1"/>
    <property type="molecule type" value="Genomic_DNA"/>
</dbReference>
<protein>
    <recommendedName>
        <fullName evidence="4">GntR C-terminal domain-containing protein</fullName>
    </recommendedName>
</protein>
<dbReference type="InterPro" id="IPR008920">
    <property type="entry name" value="TF_FadR/GntR_C"/>
</dbReference>